<feature type="transmembrane region" description="Helical" evidence="8">
    <location>
        <begin position="2044"/>
        <end position="2067"/>
    </location>
</feature>
<comment type="similarity">
    <text evidence="1">Belongs to the glycosyltransferase group 1 family.</text>
</comment>
<dbReference type="EC" id="2.4.1.183" evidence="2"/>
<feature type="transmembrane region" description="Helical" evidence="8">
    <location>
        <begin position="1987"/>
        <end position="2006"/>
    </location>
</feature>
<reference evidence="11 12" key="1">
    <citation type="submission" date="2018-05" db="EMBL/GenBank/DDBJ databases">
        <title>Genome sequencing and assembly of the regulated plant pathogen Lachnellula willkommii and related sister species for the development of diagnostic species identification markers.</title>
        <authorList>
            <person name="Giroux E."/>
            <person name="Bilodeau G."/>
        </authorList>
    </citation>
    <scope>NUCLEOTIDE SEQUENCE [LARGE SCALE GENOMIC DNA]</scope>
    <source>
        <strain evidence="11 12">CBS 268.59</strain>
    </source>
</reference>
<dbReference type="InterPro" id="IPR001296">
    <property type="entry name" value="Glyco_trans_1"/>
</dbReference>
<evidence type="ECO:0000256" key="4">
    <source>
        <dbReference type="ARBA" id="ARBA00022679"/>
    </source>
</evidence>
<dbReference type="EMBL" id="QGMK01000748">
    <property type="protein sequence ID" value="TVY78510.1"/>
    <property type="molecule type" value="Genomic_DNA"/>
</dbReference>
<dbReference type="Pfam" id="PF26111">
    <property type="entry name" value="Ig_Mok13"/>
    <property type="match status" value="1"/>
</dbReference>
<evidence type="ECO:0000256" key="7">
    <source>
        <dbReference type="SAM" id="MobiDB-lite"/>
    </source>
</evidence>
<dbReference type="InterPro" id="IPR058657">
    <property type="entry name" value="Mok11-13/Ags1-like_Ig"/>
</dbReference>
<feature type="transmembrane region" description="Helical" evidence="8">
    <location>
        <begin position="2206"/>
        <end position="2228"/>
    </location>
</feature>
<feature type="transmembrane region" description="Helical" evidence="8">
    <location>
        <begin position="2351"/>
        <end position="2371"/>
    </location>
</feature>
<feature type="transmembrane region" description="Helical" evidence="8">
    <location>
        <begin position="2276"/>
        <end position="2297"/>
    </location>
</feature>
<dbReference type="GO" id="GO:0070600">
    <property type="term" value="P:fungal-type cell wall (1-&gt;3)-alpha-glucan biosynthetic process"/>
    <property type="evidence" value="ECO:0007669"/>
    <property type="project" value="TreeGrafter"/>
</dbReference>
<feature type="transmembrane region" description="Helical" evidence="8">
    <location>
        <begin position="2127"/>
        <end position="2149"/>
    </location>
</feature>
<dbReference type="Pfam" id="PF26127">
    <property type="entry name" value="12TM_Mok13"/>
    <property type="match status" value="1"/>
</dbReference>
<dbReference type="FunFam" id="3.40.50.2000:FF:000058">
    <property type="entry name" value="Alpha-1,3-glucan synthase Ags1"/>
    <property type="match status" value="1"/>
</dbReference>
<comment type="catalytic activity">
    <reaction evidence="6">
        <text>[(1-&gt;3)-alpha-D-glucosyl](n) + UDP-alpha-D-glucose = [(1-&gt;3)-alpha-D-glucosyl](n+1) + UDP + H(+)</text>
        <dbReference type="Rhea" id="RHEA:19749"/>
        <dbReference type="Rhea" id="RHEA-COMP:11150"/>
        <dbReference type="Rhea" id="RHEA-COMP:11151"/>
        <dbReference type="ChEBI" id="CHEBI:15378"/>
        <dbReference type="ChEBI" id="CHEBI:28100"/>
        <dbReference type="ChEBI" id="CHEBI:58223"/>
        <dbReference type="ChEBI" id="CHEBI:58885"/>
        <dbReference type="EC" id="2.4.1.183"/>
    </reaction>
</comment>
<proteinExistence type="inferred from homology"/>
<dbReference type="Pfam" id="PF26122">
    <property type="entry name" value="CBM_Mok13"/>
    <property type="match status" value="1"/>
</dbReference>
<name>A0A8T9C6X2_9HELO</name>
<dbReference type="Pfam" id="PF00534">
    <property type="entry name" value="Glycos_transf_1"/>
    <property type="match status" value="1"/>
</dbReference>
<keyword evidence="8" id="KW-1133">Transmembrane helix</keyword>
<dbReference type="Gene3D" id="3.20.20.80">
    <property type="entry name" value="Glycosidases"/>
    <property type="match status" value="1"/>
</dbReference>
<dbReference type="InterPro" id="IPR017853">
    <property type="entry name" value="GH"/>
</dbReference>
<evidence type="ECO:0000313" key="12">
    <source>
        <dbReference type="Proteomes" id="UP000469558"/>
    </source>
</evidence>
<dbReference type="FunFam" id="3.40.50.2000:FF:000052">
    <property type="entry name" value="Alpha-1,3-glucan synthase Ags2"/>
    <property type="match status" value="1"/>
</dbReference>
<keyword evidence="3" id="KW-0328">Glycosyltransferase</keyword>
<evidence type="ECO:0000256" key="8">
    <source>
        <dbReference type="SAM" id="Phobius"/>
    </source>
</evidence>
<gene>
    <name evidence="11" type="primary">ags1</name>
    <name evidence="11" type="ORF">LSUE1_G007189</name>
</gene>
<dbReference type="Pfam" id="PF26114">
    <property type="entry name" value="Ig_2_Mok13"/>
    <property type="match status" value="1"/>
</dbReference>
<feature type="transmembrane region" description="Helical" evidence="8">
    <location>
        <begin position="2079"/>
        <end position="2100"/>
    </location>
</feature>
<feature type="transmembrane region" description="Helical" evidence="8">
    <location>
        <begin position="1076"/>
        <end position="1097"/>
    </location>
</feature>
<feature type="transmembrane region" description="Helical" evidence="8">
    <location>
        <begin position="2235"/>
        <end position="2256"/>
    </location>
</feature>
<feature type="signal peptide" evidence="9">
    <location>
        <begin position="1"/>
        <end position="19"/>
    </location>
</feature>
<protein>
    <recommendedName>
        <fullName evidence="2">alpha-1,3-glucan synthase</fullName>
        <ecNumber evidence="2">2.4.1.183</ecNumber>
    </recommendedName>
</protein>
<organism evidence="11 12">
    <name type="scientific">Lachnellula suecica</name>
    <dbReference type="NCBI Taxonomy" id="602035"/>
    <lineage>
        <taxon>Eukaryota</taxon>
        <taxon>Fungi</taxon>
        <taxon>Dikarya</taxon>
        <taxon>Ascomycota</taxon>
        <taxon>Pezizomycotina</taxon>
        <taxon>Leotiomycetes</taxon>
        <taxon>Helotiales</taxon>
        <taxon>Lachnaceae</taxon>
        <taxon>Lachnellula</taxon>
    </lineage>
</organism>
<feature type="transmembrane region" description="Helical" evidence="8">
    <location>
        <begin position="1955"/>
        <end position="1975"/>
    </location>
</feature>
<evidence type="ECO:0000256" key="9">
    <source>
        <dbReference type="SAM" id="SignalP"/>
    </source>
</evidence>
<feature type="transmembrane region" description="Helical" evidence="8">
    <location>
        <begin position="2169"/>
        <end position="2186"/>
    </location>
</feature>
<dbReference type="InterPro" id="IPR013534">
    <property type="entry name" value="Starch_synth_cat_dom"/>
</dbReference>
<dbReference type="SMART" id="SM00642">
    <property type="entry name" value="Aamy"/>
    <property type="match status" value="1"/>
</dbReference>
<feature type="compositionally biased region" description="Polar residues" evidence="7">
    <location>
        <begin position="1672"/>
        <end position="1705"/>
    </location>
</feature>
<dbReference type="PANTHER" id="PTHR47182:SF2">
    <property type="entry name" value="CELL WALL ALPHA-1,3-GLUCAN SYNTHASE AGS1"/>
    <property type="match status" value="1"/>
</dbReference>
<evidence type="ECO:0000256" key="2">
    <source>
        <dbReference type="ARBA" id="ARBA00012688"/>
    </source>
</evidence>
<feature type="transmembrane region" description="Helical" evidence="8">
    <location>
        <begin position="2304"/>
        <end position="2323"/>
    </location>
</feature>
<dbReference type="InterPro" id="IPR058658">
    <property type="entry name" value="Mok11-13/Ags1-like_Ig_2"/>
</dbReference>
<dbReference type="Pfam" id="PF26108">
    <property type="entry name" value="GH_Mok13"/>
    <property type="match status" value="1"/>
</dbReference>
<feature type="chain" id="PRO_5035940105" description="alpha-1,3-glucan synthase" evidence="9">
    <location>
        <begin position="20"/>
        <end position="2379"/>
    </location>
</feature>
<dbReference type="InterPro" id="IPR058656">
    <property type="entry name" value="Mok11-13/Ags1-like_GH"/>
</dbReference>
<accession>A0A8T9C6X2</accession>
<dbReference type="Pfam" id="PF08323">
    <property type="entry name" value="Glyco_transf_5"/>
    <property type="match status" value="1"/>
</dbReference>
<sequence>MTLSSSFGTLLLLFHLGTCLRYDPAFGDWNLNQNQNAIHPVDYWGEWQNHSYHASPDNWRFPFYTLTLDRYVDGDPTNNEANGTVFEHDWMTNQFRFGGDARGLMGSLDYIQGMGVKSLYLAGSPFINMPWSGDGYGPLDFTLLDAHHGVIDDWRALITEIHRRDMYVILDNTMATMGDLIGFQGFVNQSAPFSWHEYDYVWKSDRRYHDFQPENAENNSCEYPTMYEESGLLIGPEVTGNMDGCRASEFDQYGDMKGVGAYPSWQSQLSKFASVQDRLRAWRDDVREKINVMSCIQIAMLDIDGFRMDKALQTTVDAQADFAAYQRDCARQHGKENFLIVGEMVGEIPFSAIYTGRGRRPDQQVMNITESMISSNTSDPSGYVREWGMAALDGAAFHYPTYGALTRFLGFVTQLDGPIGFEGIDFVDHWTKLLQTDDMVNSNTGKFDPRHMFGMTNQDVFRWPSLTDGIQRHLLGLFVTTLEMPGIPLTLWGEEQAFYVLENLADDYVFGRTPMSSSRAWQLHGCYRLGEEVYVNLPFNSSGTACHDDSVSLDHRDPSHPIRNILKRMYELRREYPTLNDGYELKTLSSQTYDVYLPGSGALPSPTGIWSVYRGRAQGGIQDFSGMGQGNQGVWLLFQNENRTVKYSFDCNNSSEALISPFPLNTTVKNLFYPYEEFFLEASNVTYGIENSGDLNGCLSKLTLAPYEYKAFVPKSVWQSPLPTIVHITPGHDERIQSPVGYGEQTSLPIKISFSSEMDCDSVIGSLEIDSTSYNDLAATLDKSSVRCETEHSDPPPYVGAIGGAWSFTATLMNVTDGVHTVTINNATASDGSFTNARDTFMFRFGQPNNPMVFPLSANYTNDILHKVAHSSDLYIVPTAPGADRYRYSLNWGSSWSAWMQYDESNKTLAPQAWSGTKAQEWTEEHVILNFWSEKTGSSEHIQHSDLNRGNLPPRRWPHISVEGSWNQYGYDNGLKNDMKLDTDGLWKFNMMAEWPTQMVLNVWGMNPDGSPDKTKAFGDVDGDGVLDWMPPDSLAYNAINVTSSPPMPYLGYRVIANDGNYNYRLEPAGSAWNQLIIAMLIGIIPAITGVVGVWLFKRSFYQVKFNKIGISEKSGFMETLNNFLPGTSVASSQSSTTGDVEPGVSGALGSALAADTGSPNRRTVLIATMEYEIEDWNIKVKIGGLGVMASLMGKNLGHQDLIWVVPCVGDVEYPIDTPGEVMTVQILGNTYEIEVQYHKLRNITFVLLDSPVFRKQTKAEPYPARMDDLDSAIFYSAWNTCISKALRRFPVDMYHINDYHGAVAPLHLLPRTIPVCLSLHNAEFQGLWPLRTDKEMDEICRVFNLSEDIVKQYVQFGEVFNLLHAGASYLRIHQKGFGAVGVSKKYGKRSFARYPIFWGLKSIGALPNPDPSDTADWNKNAAKLEINAVQRDEASQLERQNLRVQAQEWAGLEVDPTAELFVFVGRWSQQKGIDLIADVFFSILEENPKTQLICIGPVIDLYGKFAALKLAKMMEKYPGRVFSKPEFTMLPPCIFSGAEFALIPSRDEPFGLVAVEFGRKGALGVGARVGGLGQMPGWWFTIESTTTNHLLKQFKHAIRSALASKEDMRALMRARSGMQRFPVAQWVEELETLQSGSIKAHEKQTSGSSSIFRFPKPVISRSNSMFSMSSAAHTSTNTAPASRLSTQPHSRVTSPVHSPMQSRAPSPIREDETAGHGRFPLNIKHSIRKAASPSISRNSSFNSFREVNALTNANLPGNPIQEGDETDPGDITPPQTAHLQDRIITAASPLGLSIQPSDLPTNPFLTPSHLTKSKSVLSLESIVGEQKDFHLQKTDPFFTDTTGVYYHNFEKMLDGVDSKNSTDRYCIEKFLEKSERQWFGKRHNAKLGLSAFSSAKSSLYNQPGAVNVPSEQNAVTEIRGVNEPADDLEQFSLGHDFVPIKGMRNFLQRKVGDWQIYSLLLALGQIIAANSYQINLLAGSNGQSAMKLYIIATIYLVSSIGWWFIYRRLRSVYVLCLPFAFYGAAFFFLGMGPCTQNLVARGWIYNVATGSYAIASASGSFFFALNFGSEGGAPVKTWVFRACSIQGTQQIYVVALWYWGDKLTKYTTSGGNTGTLITSTTKMTAIMVPIAVLLWAVGVLLFYGLPTYYRQKPGQVPSFYTALLRRKIVLWFFVMVIIQNYWMSAPYGRNWRYLFSSVHAPTWSIFLVIIIFFGAVWGGLLSILAALTRQHSWVLPIFAIGLGAPRWCQMLWGTSNIGLYIPWGGQTIGAVLGRALWSWLGVLDAIQGVGFGMILLQTLTRVHIAFTLIAAQVLGSVATIAARASAPNNIGPGDVFPDFSIDWREPLGLHWFWVGLTFQLLICVGFFAFFRKEQLSKP</sequence>
<keyword evidence="4" id="KW-0808">Transferase</keyword>
<dbReference type="Pfam" id="PF00128">
    <property type="entry name" value="Alpha-amylase"/>
    <property type="match status" value="1"/>
</dbReference>
<dbReference type="SUPFAM" id="SSF51445">
    <property type="entry name" value="(Trans)glycosidases"/>
    <property type="match status" value="1"/>
</dbReference>
<feature type="domain" description="Glycosyl hydrolase family 13 catalytic" evidence="10">
    <location>
        <begin position="65"/>
        <end position="519"/>
    </location>
</feature>
<dbReference type="SUPFAM" id="SSF53756">
    <property type="entry name" value="UDP-Glycosyltransferase/glycogen phosphorylase"/>
    <property type="match status" value="1"/>
</dbReference>
<evidence type="ECO:0000313" key="11">
    <source>
        <dbReference type="EMBL" id="TVY78510.1"/>
    </source>
</evidence>
<evidence type="ECO:0000256" key="3">
    <source>
        <dbReference type="ARBA" id="ARBA00022676"/>
    </source>
</evidence>
<evidence type="ECO:0000259" key="10">
    <source>
        <dbReference type="SMART" id="SM00642"/>
    </source>
</evidence>
<dbReference type="InterPro" id="IPR058654">
    <property type="entry name" value="Mok11-14/Ags1-like_TM"/>
</dbReference>
<keyword evidence="12" id="KW-1185">Reference proteome</keyword>
<dbReference type="InterPro" id="IPR058655">
    <property type="entry name" value="Mok11-14/Ags1-like"/>
</dbReference>
<dbReference type="InterPro" id="IPR058659">
    <property type="entry name" value="Mok11-13/Ags1-like_CBM"/>
</dbReference>
<feature type="region of interest" description="Disordered" evidence="7">
    <location>
        <begin position="1668"/>
        <end position="1720"/>
    </location>
</feature>
<feature type="region of interest" description="Disordered" evidence="7">
    <location>
        <begin position="1753"/>
        <end position="1776"/>
    </location>
</feature>
<dbReference type="Proteomes" id="UP000469558">
    <property type="component" value="Unassembled WGS sequence"/>
</dbReference>
<keyword evidence="8" id="KW-0812">Transmembrane</keyword>
<evidence type="ECO:0000256" key="5">
    <source>
        <dbReference type="ARBA" id="ARBA00023316"/>
    </source>
</evidence>
<dbReference type="OrthoDB" id="512920at2759"/>
<dbReference type="GO" id="GO:0009277">
    <property type="term" value="C:fungal-type cell wall"/>
    <property type="evidence" value="ECO:0007669"/>
    <property type="project" value="TreeGrafter"/>
</dbReference>
<evidence type="ECO:0000256" key="6">
    <source>
        <dbReference type="ARBA" id="ARBA00048960"/>
    </source>
</evidence>
<dbReference type="InterPro" id="IPR006047">
    <property type="entry name" value="GH13_cat_dom"/>
</dbReference>
<dbReference type="PANTHER" id="PTHR47182">
    <property type="entry name" value="CELL WALL ALPHA-1,3-GLUCAN SYNTHASE AGS1-RELATED"/>
    <property type="match status" value="1"/>
</dbReference>
<dbReference type="GO" id="GO:0047657">
    <property type="term" value="F:alpha-1,3-glucan synthase activity"/>
    <property type="evidence" value="ECO:0007669"/>
    <property type="project" value="UniProtKB-EC"/>
</dbReference>
<keyword evidence="8" id="KW-0472">Membrane</keyword>
<feature type="transmembrane region" description="Helical" evidence="8">
    <location>
        <begin position="2013"/>
        <end position="2032"/>
    </location>
</feature>
<dbReference type="Gene3D" id="3.40.50.2000">
    <property type="entry name" value="Glycogen Phosphorylase B"/>
    <property type="match status" value="2"/>
</dbReference>
<keyword evidence="9" id="KW-0732">Signal</keyword>
<keyword evidence="5" id="KW-0961">Cell wall biogenesis/degradation</keyword>
<comment type="caution">
    <text evidence="11">The sequence shown here is derived from an EMBL/GenBank/DDBJ whole genome shotgun (WGS) entry which is preliminary data.</text>
</comment>
<evidence type="ECO:0000256" key="1">
    <source>
        <dbReference type="ARBA" id="ARBA00006122"/>
    </source>
</evidence>